<dbReference type="Gene3D" id="2.40.440.10">
    <property type="entry name" value="L,D-transpeptidase catalytic domain-like"/>
    <property type="match status" value="1"/>
</dbReference>
<feature type="domain" description="L,D-TPase catalytic" evidence="9">
    <location>
        <begin position="309"/>
        <end position="489"/>
    </location>
</feature>
<dbReference type="CDD" id="cd16913">
    <property type="entry name" value="YkuD_like"/>
    <property type="match status" value="1"/>
</dbReference>
<evidence type="ECO:0000313" key="11">
    <source>
        <dbReference type="Proteomes" id="UP000609802"/>
    </source>
</evidence>
<dbReference type="InterPro" id="IPR036366">
    <property type="entry name" value="PGBDSf"/>
</dbReference>
<dbReference type="PROSITE" id="PS52029">
    <property type="entry name" value="LD_TPASE"/>
    <property type="match status" value="1"/>
</dbReference>
<feature type="signal peptide" evidence="8">
    <location>
        <begin position="1"/>
        <end position="36"/>
    </location>
</feature>
<dbReference type="InterPro" id="IPR005490">
    <property type="entry name" value="LD_TPept_cat_dom"/>
</dbReference>
<dbReference type="InterPro" id="IPR038063">
    <property type="entry name" value="Transpep_catalytic_dom"/>
</dbReference>
<feature type="chain" id="PRO_5045906549" evidence="8">
    <location>
        <begin position="37"/>
        <end position="549"/>
    </location>
</feature>
<organism evidence="10 11">
    <name type="scientific">Aliiroseovarius zhejiangensis</name>
    <dbReference type="NCBI Taxonomy" id="1632025"/>
    <lineage>
        <taxon>Bacteria</taxon>
        <taxon>Pseudomonadati</taxon>
        <taxon>Pseudomonadota</taxon>
        <taxon>Alphaproteobacteria</taxon>
        <taxon>Rhodobacterales</taxon>
        <taxon>Paracoccaceae</taxon>
        <taxon>Aliiroseovarius</taxon>
    </lineage>
</organism>
<keyword evidence="4 7" id="KW-0133">Cell shape</keyword>
<dbReference type="InterPro" id="IPR002477">
    <property type="entry name" value="Peptidoglycan-bd-like"/>
</dbReference>
<keyword evidence="3" id="KW-0808">Transferase</keyword>
<accession>A0ABQ3IM12</accession>
<evidence type="ECO:0000256" key="3">
    <source>
        <dbReference type="ARBA" id="ARBA00022679"/>
    </source>
</evidence>
<comment type="pathway">
    <text evidence="1 7">Cell wall biogenesis; peptidoglycan biosynthesis.</text>
</comment>
<dbReference type="InterPro" id="IPR036365">
    <property type="entry name" value="PGBD-like_sf"/>
</dbReference>
<protein>
    <submittedName>
        <fullName evidence="10">Murein L,D-transpeptidase</fullName>
    </submittedName>
</protein>
<feature type="active site" description="Nucleophile" evidence="7">
    <location>
        <position position="460"/>
    </location>
</feature>
<dbReference type="EMBL" id="BNCH01000001">
    <property type="protein sequence ID" value="GHE85477.1"/>
    <property type="molecule type" value="Genomic_DNA"/>
</dbReference>
<dbReference type="Pfam" id="PF03734">
    <property type="entry name" value="YkuD"/>
    <property type="match status" value="1"/>
</dbReference>
<keyword evidence="11" id="KW-1185">Reference proteome</keyword>
<gene>
    <name evidence="10" type="ORF">GCM10016455_00810</name>
</gene>
<name>A0ABQ3IM12_9RHOB</name>
<proteinExistence type="inferred from homology"/>
<sequence length="549" mass="60416">MISNALPQRRAIHRATIFATLMGALFLTGPIAPATAQSKNDMAGQAKVSAFAQAVAEAAARDTEIAAFYRDNGYQPIWTGSQPQDLARRAALLRALSGAADHGLPDFNTTELNTRLRNVASLRDLGRAEVELSKLFLSYAQGVNSGVLTPSKVDSGIVRKVPRQDGAALLAGFVSSDPTRFLKALPPKSPEYARLMKEKLRLDHQIAHGGWGAPVPASSLKPGQAGASVVALRNRLIRMGYLSRSASQSYDATIQKAVQQFQEDHGLTNDGVAGPGTMDEINTTPEARLASIIVALERERWTNMERGKRHIWVNLTDFTAKIVDGGRVTFTTRSVIGKNIHDQRSPEFSDVMEFMVINPTWNVPRSIATKEYLPMLKRNPNAVSHLKLIDSRGRVVNRSAVNFNAFSAKSFPFAIKQPPSSRNALGLVKFMFPNKYNIYLHDTPSKSLFGREVRAFSHGCIRLSDPFDFAYALLARQTSDPEGTFHKVLNTGRETRVDLEQPVPVHLVYRTAVAPAKGRMNYRRDVYGRDARIWEALQNAGVAFGHADG</sequence>
<evidence type="ECO:0000256" key="5">
    <source>
        <dbReference type="ARBA" id="ARBA00022984"/>
    </source>
</evidence>
<dbReference type="PANTHER" id="PTHR41533:SF2">
    <property type="entry name" value="BLR7131 PROTEIN"/>
    <property type="match status" value="1"/>
</dbReference>
<comment type="similarity">
    <text evidence="2">Belongs to the YkuD family.</text>
</comment>
<keyword evidence="8" id="KW-0732">Signal</keyword>
<reference evidence="11" key="1">
    <citation type="journal article" date="2019" name="Int. J. Syst. Evol. Microbiol.">
        <title>The Global Catalogue of Microorganisms (GCM) 10K type strain sequencing project: providing services to taxonomists for standard genome sequencing and annotation.</title>
        <authorList>
            <consortium name="The Broad Institute Genomics Platform"/>
            <consortium name="The Broad Institute Genome Sequencing Center for Infectious Disease"/>
            <person name="Wu L."/>
            <person name="Ma J."/>
        </authorList>
    </citation>
    <scope>NUCLEOTIDE SEQUENCE [LARGE SCALE GENOMIC DNA]</scope>
    <source>
        <strain evidence="11">KCTC 42443</strain>
    </source>
</reference>
<evidence type="ECO:0000256" key="6">
    <source>
        <dbReference type="ARBA" id="ARBA00023316"/>
    </source>
</evidence>
<evidence type="ECO:0000256" key="4">
    <source>
        <dbReference type="ARBA" id="ARBA00022960"/>
    </source>
</evidence>
<evidence type="ECO:0000256" key="8">
    <source>
        <dbReference type="SAM" id="SignalP"/>
    </source>
</evidence>
<dbReference type="InterPro" id="IPR052905">
    <property type="entry name" value="LD-transpeptidase_YkuD-like"/>
</dbReference>
<feature type="active site" description="Proton donor/acceptor" evidence="7">
    <location>
        <position position="441"/>
    </location>
</feature>
<dbReference type="Pfam" id="PF20142">
    <property type="entry name" value="Scaffold"/>
    <property type="match status" value="1"/>
</dbReference>
<evidence type="ECO:0000256" key="2">
    <source>
        <dbReference type="ARBA" id="ARBA00005992"/>
    </source>
</evidence>
<comment type="caution">
    <text evidence="10">The sequence shown here is derived from an EMBL/GenBank/DDBJ whole genome shotgun (WGS) entry which is preliminary data.</text>
</comment>
<evidence type="ECO:0000256" key="7">
    <source>
        <dbReference type="PROSITE-ProRule" id="PRU01373"/>
    </source>
</evidence>
<dbReference type="Gene3D" id="1.10.101.10">
    <property type="entry name" value="PGBD-like superfamily/PGBD"/>
    <property type="match status" value="1"/>
</dbReference>
<evidence type="ECO:0000313" key="10">
    <source>
        <dbReference type="EMBL" id="GHE85477.1"/>
    </source>
</evidence>
<dbReference type="SUPFAM" id="SSF141523">
    <property type="entry name" value="L,D-transpeptidase catalytic domain-like"/>
    <property type="match status" value="1"/>
</dbReference>
<dbReference type="Proteomes" id="UP000609802">
    <property type="component" value="Unassembled WGS sequence"/>
</dbReference>
<evidence type="ECO:0000259" key="9">
    <source>
        <dbReference type="PROSITE" id="PS52029"/>
    </source>
</evidence>
<keyword evidence="5 7" id="KW-0573">Peptidoglycan synthesis</keyword>
<keyword evidence="6 7" id="KW-0961">Cell wall biogenesis/degradation</keyword>
<dbReference type="InterPro" id="IPR045380">
    <property type="entry name" value="LD_TPept_scaffold_dom"/>
</dbReference>
<dbReference type="SUPFAM" id="SSF47090">
    <property type="entry name" value="PGBD-like"/>
    <property type="match status" value="1"/>
</dbReference>
<dbReference type="PANTHER" id="PTHR41533">
    <property type="entry name" value="L,D-TRANSPEPTIDASE HI_1667-RELATED"/>
    <property type="match status" value="1"/>
</dbReference>
<dbReference type="Pfam" id="PF01471">
    <property type="entry name" value="PG_binding_1"/>
    <property type="match status" value="1"/>
</dbReference>
<evidence type="ECO:0000256" key="1">
    <source>
        <dbReference type="ARBA" id="ARBA00004752"/>
    </source>
</evidence>